<dbReference type="Pfam" id="PF02321">
    <property type="entry name" value="OEP"/>
    <property type="match status" value="2"/>
</dbReference>
<dbReference type="NCBIfam" id="TIGR01845">
    <property type="entry name" value="outer_NodT"/>
    <property type="match status" value="1"/>
</dbReference>
<evidence type="ECO:0000256" key="1">
    <source>
        <dbReference type="ARBA" id="ARBA00004370"/>
    </source>
</evidence>
<dbReference type="PANTHER" id="PTHR30203">
    <property type="entry name" value="OUTER MEMBRANE CATION EFFLUX PROTEIN"/>
    <property type="match status" value="1"/>
</dbReference>
<proteinExistence type="inferred from homology"/>
<keyword evidence="7 9" id="KW-0564">Palmitate</keyword>
<keyword evidence="8 9" id="KW-0449">Lipoprotein</keyword>
<evidence type="ECO:0000313" key="10">
    <source>
        <dbReference type="EMBL" id="PEH41802.1"/>
    </source>
</evidence>
<dbReference type="GO" id="GO:0015562">
    <property type="term" value="F:efflux transmembrane transporter activity"/>
    <property type="evidence" value="ECO:0007669"/>
    <property type="project" value="InterPro"/>
</dbReference>
<evidence type="ECO:0000256" key="4">
    <source>
        <dbReference type="ARBA" id="ARBA00022692"/>
    </source>
</evidence>
<evidence type="ECO:0000256" key="6">
    <source>
        <dbReference type="ARBA" id="ARBA00023136"/>
    </source>
</evidence>
<reference evidence="11" key="1">
    <citation type="submission" date="2017-09" db="EMBL/GenBank/DDBJ databases">
        <title>FDA dAtabase for Regulatory Grade micrObial Sequences (FDA-ARGOS): Supporting development and validation of Infectious Disease Dx tests.</title>
        <authorList>
            <person name="Minogue T."/>
            <person name="Wolcott M."/>
            <person name="Wasieloski L."/>
            <person name="Aguilar W."/>
            <person name="Moore D."/>
            <person name="Tallon L."/>
            <person name="Sadzewicz L."/>
            <person name="Ott S."/>
            <person name="Zhao X."/>
            <person name="Nagaraj S."/>
            <person name="Vavikolanu K."/>
            <person name="Aluvathingal J."/>
            <person name="Nadendla S."/>
            <person name="Sichtig H."/>
        </authorList>
    </citation>
    <scope>NUCLEOTIDE SEQUENCE [LARGE SCALE GENOMIC DNA]</scope>
    <source>
        <strain evidence="11">FDAARGOS_390</strain>
    </source>
</reference>
<protein>
    <submittedName>
        <fullName evidence="10">RND transporter</fullName>
    </submittedName>
</protein>
<organism evidence="10 11">
    <name type="scientific">Burkholderia gladioli</name>
    <name type="common">Pseudomonas marginata</name>
    <name type="synonym">Phytomonas marginata</name>
    <dbReference type="NCBI Taxonomy" id="28095"/>
    <lineage>
        <taxon>Bacteria</taxon>
        <taxon>Pseudomonadati</taxon>
        <taxon>Pseudomonadota</taxon>
        <taxon>Betaproteobacteria</taxon>
        <taxon>Burkholderiales</taxon>
        <taxon>Burkholderiaceae</taxon>
        <taxon>Burkholderia</taxon>
    </lineage>
</organism>
<dbReference type="AlphaFoldDB" id="A0A2A7SE58"/>
<comment type="subcellular location">
    <subcellularLocation>
        <location evidence="9">Cell membrane</location>
        <topology evidence="9">Lipid-anchor</topology>
    </subcellularLocation>
    <subcellularLocation>
        <location evidence="1">Membrane</location>
    </subcellularLocation>
</comment>
<dbReference type="PANTHER" id="PTHR30203:SF20">
    <property type="entry name" value="MULTIDRUG RESISTANCE OUTER MEMBRANE PROTEIN MDTP-RELATED"/>
    <property type="match status" value="1"/>
</dbReference>
<dbReference type="Gene3D" id="1.20.1600.10">
    <property type="entry name" value="Outer membrane efflux proteins (OEP)"/>
    <property type="match status" value="1"/>
</dbReference>
<dbReference type="SUPFAM" id="SSF56954">
    <property type="entry name" value="Outer membrane efflux proteins (OEP)"/>
    <property type="match status" value="1"/>
</dbReference>
<evidence type="ECO:0000256" key="2">
    <source>
        <dbReference type="ARBA" id="ARBA00007613"/>
    </source>
</evidence>
<dbReference type="EMBL" id="PDDY01000001">
    <property type="protein sequence ID" value="PEH41802.1"/>
    <property type="molecule type" value="Genomic_DNA"/>
</dbReference>
<evidence type="ECO:0000256" key="3">
    <source>
        <dbReference type="ARBA" id="ARBA00022452"/>
    </source>
</evidence>
<keyword evidence="6 9" id="KW-0472">Membrane</keyword>
<evidence type="ECO:0000256" key="7">
    <source>
        <dbReference type="ARBA" id="ARBA00023139"/>
    </source>
</evidence>
<evidence type="ECO:0000256" key="5">
    <source>
        <dbReference type="ARBA" id="ARBA00022729"/>
    </source>
</evidence>
<dbReference type="InterPro" id="IPR010131">
    <property type="entry name" value="MdtP/NodT-like"/>
</dbReference>
<name>A0A2A7SE58_BURGA</name>
<evidence type="ECO:0000256" key="8">
    <source>
        <dbReference type="ARBA" id="ARBA00023288"/>
    </source>
</evidence>
<sequence>MKRSFLPARPALAGGVLAAILALAGCVPSGFKTTVQPRVPGANALAGLATSGTAGQPAGAWPAPDWVRQLGDAQLDQLVAEAYENSPNLQAAKARIAIAQAQLQQYDSMTGLVGTAGGSVTKARVPRSDGVANVRAGGVNVPVDLFSDPGISSSSLYAGFNYQIDLWGRNAAATRGLLSNRDAARVDAEQARLTLAVALVTLYCQLDQAYAQRDLLQEKRRASDQIDAVLRERAARGIDNAYDANDAAIKRGRLIKQLAQVDEQIQLAQVQIGVMTGKGPERGLALKRPHPGDLVDAPLPAQLPVDLLGRRPDIVAARLRVQAAFSAVDGAKADFYPNLNLSAIGGLFALTPAGLLKGRAFGGSIGPAVTLPIFDRGRLKAKLAGDVANADLSIALYNKTVDEALGQVARQLTQLRTVDALLAEQQHSVDAAQKLVDIADERHRRGFGMEKDVNNARLTLVDERTQLIDLMAERRALRVGLIDALGGGFDVTKLAAPAIAHDELAFPPHDRLTDSHFD</sequence>
<keyword evidence="5" id="KW-0732">Signal</keyword>
<dbReference type="PROSITE" id="PS51257">
    <property type="entry name" value="PROKAR_LIPOPROTEIN"/>
    <property type="match status" value="1"/>
</dbReference>
<comment type="caution">
    <text evidence="10">The sequence shown here is derived from an EMBL/GenBank/DDBJ whole genome shotgun (WGS) entry which is preliminary data.</text>
</comment>
<keyword evidence="4 9" id="KW-0812">Transmembrane</keyword>
<keyword evidence="3 9" id="KW-1134">Transmembrane beta strand</keyword>
<dbReference type="Proteomes" id="UP000220629">
    <property type="component" value="Unassembled WGS sequence"/>
</dbReference>
<accession>A0A2A7SE58</accession>
<evidence type="ECO:0000313" key="11">
    <source>
        <dbReference type="Proteomes" id="UP000220629"/>
    </source>
</evidence>
<gene>
    <name evidence="10" type="ORF">CRM94_06340</name>
</gene>
<evidence type="ECO:0000256" key="9">
    <source>
        <dbReference type="RuleBase" id="RU362097"/>
    </source>
</evidence>
<dbReference type="Gene3D" id="2.20.200.10">
    <property type="entry name" value="Outer membrane efflux proteins (OEP)"/>
    <property type="match status" value="1"/>
</dbReference>
<dbReference type="InterPro" id="IPR003423">
    <property type="entry name" value="OMP_efflux"/>
</dbReference>
<comment type="similarity">
    <text evidence="2 9">Belongs to the outer membrane factor (OMF) (TC 1.B.17) family.</text>
</comment>
<dbReference type="RefSeq" id="WP_098151733.1">
    <property type="nucleotide sequence ID" value="NZ_CADEWX010000004.1"/>
</dbReference>
<dbReference type="GO" id="GO:0005886">
    <property type="term" value="C:plasma membrane"/>
    <property type="evidence" value="ECO:0007669"/>
    <property type="project" value="UniProtKB-SubCell"/>
</dbReference>